<dbReference type="EMBL" id="OD568155">
    <property type="protein sequence ID" value="CAD7446628.1"/>
    <property type="molecule type" value="Genomic_DNA"/>
</dbReference>
<dbReference type="AlphaFoldDB" id="A0A7R9I3T0"/>
<sequence>MAVFYGKGRCCKDGASCRNLTRTPSWLLEVRLWEIQGGSLVATLVVRCRQLTGTTTPGVHHTVISRTSVSTSKVQTELGDVTDQRRRMWEKTLLALLIATSRAVPQLTNNNLQQLVNYRSSLPFQTALRGLPQSTSPPQTSYLPQLYRGILASAQPLILSNFDSQLDPSFQGRIFNNAREQQFVLGPDNYINNQQLTLLRDIQQDTKQHNFPDSYNSNNFLSDQTIENQTRNSFPQQSIPNERQSDNSLINNNNIPLEAFDETRFRDSNGRFQQGRPFQKYHKSGPRSQFTGEPSVQEIFGKGRVYSEQTGAARRLNELTLNPQQFGREQDVQVRLTPQDEGRFVGVDRRVNPALNFVITQFDSQEQSQPQRRINEYAGNLPGEFYNDAQNQVVPDVLGSMATSLGEAGAQQQVYSVNFEGAGFGYGYMVRGGRELNQQNYQSLSTLSPPAQHG</sequence>
<feature type="region of interest" description="Disordered" evidence="1">
    <location>
        <begin position="231"/>
        <end position="252"/>
    </location>
</feature>
<evidence type="ECO:0000256" key="1">
    <source>
        <dbReference type="SAM" id="MobiDB-lite"/>
    </source>
</evidence>
<evidence type="ECO:0000313" key="2">
    <source>
        <dbReference type="EMBL" id="CAD7446628.1"/>
    </source>
</evidence>
<protein>
    <submittedName>
        <fullName evidence="2">Uncharacterized protein</fullName>
    </submittedName>
</protein>
<reference evidence="2" key="1">
    <citation type="submission" date="2020-11" db="EMBL/GenBank/DDBJ databases">
        <authorList>
            <person name="Tran Van P."/>
        </authorList>
    </citation>
    <scope>NUCLEOTIDE SEQUENCE</scope>
</reference>
<name>A0A7R9I3T0_9NEOP</name>
<gene>
    <name evidence="2" type="ORF">TBIB3V08_LOCUS8955</name>
</gene>
<feature type="region of interest" description="Disordered" evidence="1">
    <location>
        <begin position="272"/>
        <end position="293"/>
    </location>
</feature>
<organism evidence="2">
    <name type="scientific">Timema bartmani</name>
    <dbReference type="NCBI Taxonomy" id="61472"/>
    <lineage>
        <taxon>Eukaryota</taxon>
        <taxon>Metazoa</taxon>
        <taxon>Ecdysozoa</taxon>
        <taxon>Arthropoda</taxon>
        <taxon>Hexapoda</taxon>
        <taxon>Insecta</taxon>
        <taxon>Pterygota</taxon>
        <taxon>Neoptera</taxon>
        <taxon>Polyneoptera</taxon>
        <taxon>Phasmatodea</taxon>
        <taxon>Timematodea</taxon>
        <taxon>Timematoidea</taxon>
        <taxon>Timematidae</taxon>
        <taxon>Timema</taxon>
    </lineage>
</organism>
<accession>A0A7R9I3T0</accession>
<proteinExistence type="predicted"/>